<comment type="caution">
    <text evidence="2">The sequence shown here is derived from an EMBL/GenBank/DDBJ whole genome shotgun (WGS) entry which is preliminary data.</text>
</comment>
<dbReference type="InterPro" id="IPR029068">
    <property type="entry name" value="Glyas_Bleomycin-R_OHBP_Dase"/>
</dbReference>
<dbReference type="SUPFAM" id="SSF54593">
    <property type="entry name" value="Glyoxalase/Bleomycin resistance protein/Dihydroxybiphenyl dioxygenase"/>
    <property type="match status" value="1"/>
</dbReference>
<proteinExistence type="predicted"/>
<dbReference type="Pfam" id="PF06983">
    <property type="entry name" value="3-dmu-9_3-mt"/>
    <property type="match status" value="1"/>
</dbReference>
<evidence type="ECO:0000313" key="3">
    <source>
        <dbReference type="Proteomes" id="UP000469670"/>
    </source>
</evidence>
<evidence type="ECO:0000313" key="2">
    <source>
        <dbReference type="EMBL" id="NEC19870.1"/>
    </source>
</evidence>
<name>A0A7K3RX95_9ACTN</name>
<dbReference type="InterPro" id="IPR028973">
    <property type="entry name" value="PhnB-like"/>
</dbReference>
<sequence>MQKITPCLWFDGQAKEAAEHYVAIFGGDSRIGNITYYGEGTPGEPGSVLTVDFRLAGQDYVGLNGGPQFPFTEAISLSVDCADQAEVDRFWYALSEGGEEGQCGWLKDKFGVSWQIIPNELQQLVTGPDKERAQRATQALLGMTKLDVQALRDA</sequence>
<dbReference type="InterPro" id="IPR009725">
    <property type="entry name" value="3_dmu_93_MTrfase"/>
</dbReference>
<dbReference type="AlphaFoldDB" id="A0A7K3RX95"/>
<dbReference type="PANTHER" id="PTHR33990">
    <property type="entry name" value="PROTEIN YJDN-RELATED"/>
    <property type="match status" value="1"/>
</dbReference>
<gene>
    <name evidence="2" type="ORF">G3I50_16630</name>
</gene>
<dbReference type="CDD" id="cd06588">
    <property type="entry name" value="PhnB_like"/>
    <property type="match status" value="1"/>
</dbReference>
<reference evidence="2 3" key="1">
    <citation type="submission" date="2020-01" db="EMBL/GenBank/DDBJ databases">
        <title>Insect and environment-associated Actinomycetes.</title>
        <authorList>
            <person name="Currrie C."/>
            <person name="Chevrette M."/>
            <person name="Carlson C."/>
            <person name="Stubbendieck R."/>
            <person name="Wendt-Pienkowski E."/>
        </authorList>
    </citation>
    <scope>NUCLEOTIDE SEQUENCE [LARGE SCALE GENOMIC DNA]</scope>
    <source>
        <strain evidence="2 3">SID7590</strain>
    </source>
</reference>
<dbReference type="PANTHER" id="PTHR33990:SF2">
    <property type="entry name" value="PHNB-LIKE DOMAIN-CONTAINING PROTEIN"/>
    <property type="match status" value="1"/>
</dbReference>
<accession>A0A7K3RX95</accession>
<dbReference type="RefSeq" id="WP_164203188.1">
    <property type="nucleotide sequence ID" value="NZ_JAAGMP010000752.1"/>
</dbReference>
<dbReference type="PIRSF" id="PIRSF021700">
    <property type="entry name" value="3_dmu_93_MTrfase"/>
    <property type="match status" value="1"/>
</dbReference>
<dbReference type="Gene3D" id="3.10.180.10">
    <property type="entry name" value="2,3-Dihydroxybiphenyl 1,2-Dioxygenase, domain 1"/>
    <property type="match status" value="1"/>
</dbReference>
<evidence type="ECO:0000259" key="1">
    <source>
        <dbReference type="Pfam" id="PF06983"/>
    </source>
</evidence>
<protein>
    <submittedName>
        <fullName evidence="2">VOC family protein</fullName>
    </submittedName>
</protein>
<feature type="domain" description="PhnB-like" evidence="1">
    <location>
        <begin position="2"/>
        <end position="117"/>
    </location>
</feature>
<dbReference type="EMBL" id="JAAGMP010000752">
    <property type="protein sequence ID" value="NEC19870.1"/>
    <property type="molecule type" value="Genomic_DNA"/>
</dbReference>
<dbReference type="Proteomes" id="UP000469670">
    <property type="component" value="Unassembled WGS sequence"/>
</dbReference>
<organism evidence="2 3">
    <name type="scientific">Streptomyces parvus</name>
    <dbReference type="NCBI Taxonomy" id="66428"/>
    <lineage>
        <taxon>Bacteria</taxon>
        <taxon>Bacillati</taxon>
        <taxon>Actinomycetota</taxon>
        <taxon>Actinomycetes</taxon>
        <taxon>Kitasatosporales</taxon>
        <taxon>Streptomycetaceae</taxon>
        <taxon>Streptomyces</taxon>
    </lineage>
</organism>